<sequence length="309" mass="36240">MINIMKNLPLLTILTPTYNRVLELTRVYESLIVQSSKNFKWMIIDDGSIDSTESVVAQWIHEGIIPISYKKQINSGKVRTMNVGIKEAETALWLCLDSDDWLNSNAVQIIENEYQKIKDDSLLCGMIGLRYTSNEKTMQNKIIPIEFDKVNYQTLRYKLKIAPEYVEIFKTDILKKYLYPEIQNEKYFPLSYLHDQLSQKYDFLVLHQPVMYIEYQDSGMTKKRTELILKNPIGYMLFKKQLLELAPTFKIAIVSAVTYNSATILAHDRPTINTLRGKVLTYLTYPLGVIDYLVRFKWKYNIHLEKTYE</sequence>
<dbReference type="PANTHER" id="PTHR22916">
    <property type="entry name" value="GLYCOSYLTRANSFERASE"/>
    <property type="match status" value="1"/>
</dbReference>
<dbReference type="InterPro" id="IPR029044">
    <property type="entry name" value="Nucleotide-diphossugar_trans"/>
</dbReference>
<dbReference type="EMBL" id="VBTE01000035">
    <property type="protein sequence ID" value="TLQ06272.1"/>
    <property type="molecule type" value="Genomic_DNA"/>
</dbReference>
<evidence type="ECO:0000313" key="3">
    <source>
        <dbReference type="Proteomes" id="UP000307201"/>
    </source>
</evidence>
<proteinExistence type="predicted"/>
<protein>
    <submittedName>
        <fullName evidence="2">Glycosyltransferase family 2 protein</fullName>
    </submittedName>
</protein>
<evidence type="ECO:0000259" key="1">
    <source>
        <dbReference type="Pfam" id="PF00535"/>
    </source>
</evidence>
<dbReference type="PANTHER" id="PTHR22916:SF3">
    <property type="entry name" value="UDP-GLCNAC:BETAGAL BETA-1,3-N-ACETYLGLUCOSAMINYLTRANSFERASE-LIKE PROTEIN 1"/>
    <property type="match status" value="1"/>
</dbReference>
<evidence type="ECO:0000313" key="2">
    <source>
        <dbReference type="EMBL" id="TLQ06272.1"/>
    </source>
</evidence>
<dbReference type="OrthoDB" id="2136725at2"/>
<feature type="domain" description="Glycosyltransferase 2-like" evidence="1">
    <location>
        <begin position="12"/>
        <end position="177"/>
    </location>
</feature>
<dbReference type="Pfam" id="PF00535">
    <property type="entry name" value="Glycos_transf_2"/>
    <property type="match status" value="1"/>
</dbReference>
<dbReference type="AlphaFoldDB" id="A0A5R9C0S3"/>
<dbReference type="SUPFAM" id="SSF53448">
    <property type="entry name" value="Nucleotide-diphospho-sugar transferases"/>
    <property type="match status" value="1"/>
</dbReference>
<dbReference type="InterPro" id="IPR001173">
    <property type="entry name" value="Glyco_trans_2-like"/>
</dbReference>
<dbReference type="Gene3D" id="3.90.550.10">
    <property type="entry name" value="Spore Coat Polysaccharide Biosynthesis Protein SpsA, Chain A"/>
    <property type="match status" value="1"/>
</dbReference>
<gene>
    <name evidence="2" type="ORF">FEZ48_10545</name>
</gene>
<dbReference type="GO" id="GO:0016758">
    <property type="term" value="F:hexosyltransferase activity"/>
    <property type="evidence" value="ECO:0007669"/>
    <property type="project" value="UniProtKB-ARBA"/>
</dbReference>
<organism evidence="2 3">
    <name type="scientific">Marinilactibacillus psychrotolerans</name>
    <dbReference type="NCBI Taxonomy" id="191770"/>
    <lineage>
        <taxon>Bacteria</taxon>
        <taxon>Bacillati</taxon>
        <taxon>Bacillota</taxon>
        <taxon>Bacilli</taxon>
        <taxon>Lactobacillales</taxon>
        <taxon>Carnobacteriaceae</taxon>
        <taxon>Marinilactibacillus</taxon>
    </lineage>
</organism>
<dbReference type="Proteomes" id="UP000307201">
    <property type="component" value="Unassembled WGS sequence"/>
</dbReference>
<dbReference type="CDD" id="cd00761">
    <property type="entry name" value="Glyco_tranf_GTA_type"/>
    <property type="match status" value="1"/>
</dbReference>
<reference evidence="2 3" key="1">
    <citation type="submission" date="2019-05" db="EMBL/GenBank/DDBJ databases">
        <title>The metagenome of a microbial culture collection derived from dairy environment covers the genomic content of the human microbiome.</title>
        <authorList>
            <person name="Roder T."/>
            <person name="Wuthrich D."/>
            <person name="Sattari Z."/>
            <person name="Von Ah U."/>
            <person name="Bar C."/>
            <person name="Ronchi F."/>
            <person name="Macpherson A.J."/>
            <person name="Ganal-Vonarburg S.C."/>
            <person name="Bruggmann R."/>
            <person name="Vergeres G."/>
        </authorList>
    </citation>
    <scope>NUCLEOTIDE SEQUENCE [LARGE SCALE GENOMIC DNA]</scope>
    <source>
        <strain evidence="2 3">FAM 24235</strain>
    </source>
</reference>
<accession>A0A5R9C0S3</accession>
<name>A0A5R9C0S3_9LACT</name>
<keyword evidence="2" id="KW-0808">Transferase</keyword>
<comment type="caution">
    <text evidence="2">The sequence shown here is derived from an EMBL/GenBank/DDBJ whole genome shotgun (WGS) entry which is preliminary data.</text>
</comment>